<dbReference type="Pfam" id="PF00534">
    <property type="entry name" value="Glycos_transf_1"/>
    <property type="match status" value="1"/>
</dbReference>
<evidence type="ECO:0000259" key="2">
    <source>
        <dbReference type="Pfam" id="PF00534"/>
    </source>
</evidence>
<dbReference type="InterPro" id="IPR001296">
    <property type="entry name" value="Glyco_trans_1"/>
</dbReference>
<keyword evidence="1" id="KW-0808">Transferase</keyword>
<gene>
    <name evidence="3" type="ORF">A2831_03430</name>
</gene>
<accession>A0A1F8EYZ6</accession>
<evidence type="ECO:0000313" key="4">
    <source>
        <dbReference type="Proteomes" id="UP000177507"/>
    </source>
</evidence>
<protein>
    <recommendedName>
        <fullName evidence="2">Glycosyl transferase family 1 domain-containing protein</fullName>
    </recommendedName>
</protein>
<dbReference type="PANTHER" id="PTHR46401">
    <property type="entry name" value="GLYCOSYLTRANSFERASE WBBK-RELATED"/>
    <property type="match status" value="1"/>
</dbReference>
<sequence length="367" mass="41995">MINIGIECESIEGSESWGVGRIVKKLLENISARPKLTNEFRLFLYFKSRIPDLPFLNNTIFVKKVIGTNSFSLYYYFWLPIKLWFEKVDLVFFPNYMLSPLFRGKSLVMLTEDIYYEINEGTLPLRYKLAYKIFAGWWAAKHATKIMAISETSKQELVKLFKISPDRIKVNTLGIDPPKAISYEPSATNYLLYVGQAFSRRHLRETILAFEILAPQYPDLNLVAVGKDKYNPPILKNLANEVNERLGREAIIYKEYVPEEELNQLFAGAKLLLYVSSKEAFGLPPLEALGYGVPAVVAESKLNHEIYGNNAFFTDKFTSNSIAVTIKNALANEQKQQKIKNASKIILEKYTWAKTTDRFLVILKAAL</sequence>
<dbReference type="AlphaFoldDB" id="A0A1F8EYZ6"/>
<dbReference type="SUPFAM" id="SSF53756">
    <property type="entry name" value="UDP-Glycosyltransferase/glycogen phosphorylase"/>
    <property type="match status" value="1"/>
</dbReference>
<dbReference type="CDD" id="cd03809">
    <property type="entry name" value="GT4_MtfB-like"/>
    <property type="match status" value="1"/>
</dbReference>
<dbReference type="GO" id="GO:0016757">
    <property type="term" value="F:glycosyltransferase activity"/>
    <property type="evidence" value="ECO:0007669"/>
    <property type="project" value="InterPro"/>
</dbReference>
<dbReference type="EMBL" id="MGJI01000007">
    <property type="protein sequence ID" value="OGN05570.1"/>
    <property type="molecule type" value="Genomic_DNA"/>
</dbReference>
<proteinExistence type="predicted"/>
<organism evidence="3 4">
    <name type="scientific">Candidatus Yanofskybacteria bacterium RIFCSPHIGHO2_01_FULL_44_17</name>
    <dbReference type="NCBI Taxonomy" id="1802668"/>
    <lineage>
        <taxon>Bacteria</taxon>
        <taxon>Candidatus Yanofskyibacteriota</taxon>
    </lineage>
</organism>
<dbReference type="STRING" id="1802668.A2831_03430"/>
<reference evidence="3 4" key="1">
    <citation type="journal article" date="2016" name="Nat. Commun.">
        <title>Thousands of microbial genomes shed light on interconnected biogeochemical processes in an aquifer system.</title>
        <authorList>
            <person name="Anantharaman K."/>
            <person name="Brown C.T."/>
            <person name="Hug L.A."/>
            <person name="Sharon I."/>
            <person name="Castelle C.J."/>
            <person name="Probst A.J."/>
            <person name="Thomas B.C."/>
            <person name="Singh A."/>
            <person name="Wilkins M.J."/>
            <person name="Karaoz U."/>
            <person name="Brodie E.L."/>
            <person name="Williams K.H."/>
            <person name="Hubbard S.S."/>
            <person name="Banfield J.F."/>
        </authorList>
    </citation>
    <scope>NUCLEOTIDE SEQUENCE [LARGE SCALE GENOMIC DNA]</scope>
</reference>
<name>A0A1F8EYZ6_9BACT</name>
<evidence type="ECO:0000313" key="3">
    <source>
        <dbReference type="EMBL" id="OGN05570.1"/>
    </source>
</evidence>
<feature type="domain" description="Glycosyl transferase family 1" evidence="2">
    <location>
        <begin position="185"/>
        <end position="344"/>
    </location>
</feature>
<dbReference type="Proteomes" id="UP000177507">
    <property type="component" value="Unassembled WGS sequence"/>
</dbReference>
<dbReference type="PANTHER" id="PTHR46401:SF2">
    <property type="entry name" value="GLYCOSYLTRANSFERASE WBBK-RELATED"/>
    <property type="match status" value="1"/>
</dbReference>
<comment type="caution">
    <text evidence="3">The sequence shown here is derived from an EMBL/GenBank/DDBJ whole genome shotgun (WGS) entry which is preliminary data.</text>
</comment>
<evidence type="ECO:0000256" key="1">
    <source>
        <dbReference type="ARBA" id="ARBA00022679"/>
    </source>
</evidence>
<dbReference type="Gene3D" id="3.40.50.2000">
    <property type="entry name" value="Glycogen Phosphorylase B"/>
    <property type="match status" value="2"/>
</dbReference>